<dbReference type="SUPFAM" id="SSF56601">
    <property type="entry name" value="beta-lactamase/transpeptidase-like"/>
    <property type="match status" value="1"/>
</dbReference>
<dbReference type="Gene3D" id="3.30.450.330">
    <property type="match status" value="1"/>
</dbReference>
<sequence>MSFLSRIMVLKSRAHFSAGGYNRPSAAFGDGNFQGAMKQRGRQARNRLALVITGFTVIYAIIGGRLVQYGFDSPETVSSIMPADRLMASRPDILDRNGEILATDIRTVSLYAEPHKIVDADEAVEALATVLPDLDVRGTYKKLSSSSRFQWLRRQLTPKQQSQILALGIPGIGFRPEKRRFYPGGPTASHIVGHVNVDNRGIAGMERYIDNQGLADLAAVGMTSDQNLEPVRLSIDLRVQSIVREVLAEGIKKYEAIGAGAVVLDANTGEVLAMASMPDYDPNTPAEGAEEGWLNRMSNGTFEMGSTFKTFTTAMALDSGKVTLKDSFDARYPIRIGGFTIKDFHGKHRILTVPEIFQYSSNIGTAKMADIVGIEGHKEFLTRLGLLTRMQTELPEVKTPSQPHEWKKINSITISYGHGVSTTPLQTAVAGAALVNGGHYIPPTFLPRTREQANEIATTVVKQSTVNDIRYLLGWNATHGSGKRSLVPGFDVGGKTGTANKVVNGRYSNSLNFNAFLSAFPIDNPQYVVLTFIDAPKTGEGGGRTSGSNAAPMVGEIIRRSAAILGVKPKFGADGSALLMSY</sequence>
<dbReference type="InterPro" id="IPR036138">
    <property type="entry name" value="PBP_dimer_sf"/>
</dbReference>
<evidence type="ECO:0000313" key="8">
    <source>
        <dbReference type="Proteomes" id="UP001161580"/>
    </source>
</evidence>
<evidence type="ECO:0000256" key="4">
    <source>
        <dbReference type="SAM" id="Phobius"/>
    </source>
</evidence>
<dbReference type="InterPro" id="IPR005311">
    <property type="entry name" value="PBP_dimer"/>
</dbReference>
<reference evidence="7" key="1">
    <citation type="submission" date="2022-03" db="EMBL/GenBank/DDBJ databases">
        <title>Fererhizobium litorale gen. nov., sp. nov., isolated from sandy sediments of the Sea of Japan seashore.</title>
        <authorList>
            <person name="Romanenko L."/>
            <person name="Kurilenko V."/>
            <person name="Otstavnykh N."/>
            <person name="Svetashev V."/>
            <person name="Tekutyeva L."/>
            <person name="Isaeva M."/>
            <person name="Mikhailov V."/>
        </authorList>
    </citation>
    <scope>NUCLEOTIDE SEQUENCE</scope>
    <source>
        <strain evidence="7">KMM 9576</strain>
    </source>
</reference>
<keyword evidence="3 4" id="KW-0472">Membrane</keyword>
<feature type="transmembrane region" description="Helical" evidence="4">
    <location>
        <begin position="48"/>
        <end position="71"/>
    </location>
</feature>
<evidence type="ECO:0000256" key="1">
    <source>
        <dbReference type="ARBA" id="ARBA00004370"/>
    </source>
</evidence>
<evidence type="ECO:0000256" key="2">
    <source>
        <dbReference type="ARBA" id="ARBA00022645"/>
    </source>
</evidence>
<dbReference type="GO" id="GO:0005886">
    <property type="term" value="C:plasma membrane"/>
    <property type="evidence" value="ECO:0007669"/>
    <property type="project" value="TreeGrafter"/>
</dbReference>
<dbReference type="GO" id="GO:0004180">
    <property type="term" value="F:carboxypeptidase activity"/>
    <property type="evidence" value="ECO:0007669"/>
    <property type="project" value="UniProtKB-KW"/>
</dbReference>
<gene>
    <name evidence="7" type="ORF">MRS75_18820</name>
</gene>
<evidence type="ECO:0000259" key="6">
    <source>
        <dbReference type="Pfam" id="PF03717"/>
    </source>
</evidence>
<comment type="subcellular location">
    <subcellularLocation>
        <location evidence="1">Membrane</location>
    </subcellularLocation>
</comment>
<comment type="caution">
    <text evidence="7">The sequence shown here is derived from an EMBL/GenBank/DDBJ whole genome shotgun (WGS) entry which is preliminary data.</text>
</comment>
<keyword evidence="2" id="KW-0645">Protease</keyword>
<keyword evidence="2" id="KW-0378">Hydrolase</keyword>
<protein>
    <submittedName>
        <fullName evidence="7">Penicillin-binding protein 2</fullName>
    </submittedName>
</protein>
<dbReference type="PANTHER" id="PTHR30627:SF1">
    <property type="entry name" value="PEPTIDOGLYCAN D,D-TRANSPEPTIDASE FTSI"/>
    <property type="match status" value="1"/>
</dbReference>
<proteinExistence type="predicted"/>
<dbReference type="AlphaFoldDB" id="A0AAE3QHL2"/>
<dbReference type="Pfam" id="PF03717">
    <property type="entry name" value="PBP_dimer"/>
    <property type="match status" value="1"/>
</dbReference>
<name>A0AAE3QHL2_9HYPH</name>
<dbReference type="GO" id="GO:0008658">
    <property type="term" value="F:penicillin binding"/>
    <property type="evidence" value="ECO:0007669"/>
    <property type="project" value="InterPro"/>
</dbReference>
<accession>A0AAE3QHL2</accession>
<dbReference type="EMBL" id="JALDYZ010000012">
    <property type="protein sequence ID" value="MDI7924120.1"/>
    <property type="molecule type" value="Genomic_DNA"/>
</dbReference>
<feature type="domain" description="Penicillin-binding protein dimerisation" evidence="6">
    <location>
        <begin position="88"/>
        <end position="198"/>
    </location>
</feature>
<dbReference type="SUPFAM" id="SSF56519">
    <property type="entry name" value="Penicillin binding protein dimerisation domain"/>
    <property type="match status" value="1"/>
</dbReference>
<organism evidence="7 8">
    <name type="scientific">Ferirhizobium litorale</name>
    <dbReference type="NCBI Taxonomy" id="2927786"/>
    <lineage>
        <taxon>Bacteria</taxon>
        <taxon>Pseudomonadati</taxon>
        <taxon>Pseudomonadota</taxon>
        <taxon>Alphaproteobacteria</taxon>
        <taxon>Hyphomicrobiales</taxon>
        <taxon>Rhizobiaceae</taxon>
        <taxon>Ferirhizobium</taxon>
    </lineage>
</organism>
<dbReference type="InterPro" id="IPR001460">
    <property type="entry name" value="PCN-bd_Tpept"/>
</dbReference>
<dbReference type="Proteomes" id="UP001161580">
    <property type="component" value="Unassembled WGS sequence"/>
</dbReference>
<keyword evidence="4" id="KW-0812">Transmembrane</keyword>
<keyword evidence="8" id="KW-1185">Reference proteome</keyword>
<keyword evidence="4" id="KW-1133">Transmembrane helix</keyword>
<evidence type="ECO:0000259" key="5">
    <source>
        <dbReference type="Pfam" id="PF00905"/>
    </source>
</evidence>
<dbReference type="InterPro" id="IPR050515">
    <property type="entry name" value="Beta-lactam/transpept"/>
</dbReference>
<keyword evidence="2" id="KW-0121">Carboxypeptidase</keyword>
<feature type="domain" description="Penicillin-binding protein transpeptidase" evidence="5">
    <location>
        <begin position="260"/>
        <end position="558"/>
    </location>
</feature>
<evidence type="ECO:0000313" key="7">
    <source>
        <dbReference type="EMBL" id="MDI7924120.1"/>
    </source>
</evidence>
<dbReference type="Pfam" id="PF00905">
    <property type="entry name" value="Transpeptidase"/>
    <property type="match status" value="1"/>
</dbReference>
<dbReference type="PANTHER" id="PTHR30627">
    <property type="entry name" value="PEPTIDOGLYCAN D,D-TRANSPEPTIDASE"/>
    <property type="match status" value="1"/>
</dbReference>
<dbReference type="InterPro" id="IPR012338">
    <property type="entry name" value="Beta-lactam/transpept-like"/>
</dbReference>
<dbReference type="Gene3D" id="3.90.1310.10">
    <property type="entry name" value="Penicillin-binding protein 2a (Domain 2)"/>
    <property type="match status" value="1"/>
</dbReference>
<dbReference type="RefSeq" id="WP_311788118.1">
    <property type="nucleotide sequence ID" value="NZ_JALDYY010000013.1"/>
</dbReference>
<dbReference type="Gene3D" id="3.40.710.10">
    <property type="entry name" value="DD-peptidase/beta-lactamase superfamily"/>
    <property type="match status" value="1"/>
</dbReference>
<dbReference type="GO" id="GO:0071555">
    <property type="term" value="P:cell wall organization"/>
    <property type="evidence" value="ECO:0007669"/>
    <property type="project" value="TreeGrafter"/>
</dbReference>
<evidence type="ECO:0000256" key="3">
    <source>
        <dbReference type="ARBA" id="ARBA00023136"/>
    </source>
</evidence>